<dbReference type="Proteomes" id="UP001157109">
    <property type="component" value="Unassembled WGS sequence"/>
</dbReference>
<dbReference type="PANTHER" id="PTHR45947:SF3">
    <property type="entry name" value="SULFOQUINOVOSYL TRANSFERASE SQD2"/>
    <property type="match status" value="1"/>
</dbReference>
<dbReference type="Pfam" id="PF13439">
    <property type="entry name" value="Glyco_transf_4"/>
    <property type="match status" value="1"/>
</dbReference>
<evidence type="ECO:0000259" key="4">
    <source>
        <dbReference type="Pfam" id="PF00534"/>
    </source>
</evidence>
<keyword evidence="3 6" id="KW-0808">Transferase</keyword>
<dbReference type="PANTHER" id="PTHR45947">
    <property type="entry name" value="SULFOQUINOVOSYL TRANSFERASE SQD2"/>
    <property type="match status" value="1"/>
</dbReference>
<dbReference type="CDD" id="cd03801">
    <property type="entry name" value="GT4_PimA-like"/>
    <property type="match status" value="1"/>
</dbReference>
<evidence type="ECO:0000259" key="5">
    <source>
        <dbReference type="Pfam" id="PF13439"/>
    </source>
</evidence>
<feature type="domain" description="Glycosyltransferase subfamily 4-like N-terminal" evidence="5">
    <location>
        <begin position="2"/>
        <end position="87"/>
    </location>
</feature>
<accession>A0ABQ6HQU9</accession>
<organism evidence="6 7">
    <name type="scientific">Arsenicicoccus piscis</name>
    <dbReference type="NCBI Taxonomy" id="673954"/>
    <lineage>
        <taxon>Bacteria</taxon>
        <taxon>Bacillati</taxon>
        <taxon>Actinomycetota</taxon>
        <taxon>Actinomycetes</taxon>
        <taxon>Micrococcales</taxon>
        <taxon>Intrasporangiaceae</taxon>
        <taxon>Arsenicicoccus</taxon>
    </lineage>
</organism>
<dbReference type="SUPFAM" id="SSF53756">
    <property type="entry name" value="UDP-Glycosyltransferase/glycogen phosphorylase"/>
    <property type="match status" value="1"/>
</dbReference>
<reference evidence="7" key="1">
    <citation type="journal article" date="2019" name="Int. J. Syst. Evol. Microbiol.">
        <title>The Global Catalogue of Microorganisms (GCM) 10K type strain sequencing project: providing services to taxonomists for standard genome sequencing and annotation.</title>
        <authorList>
            <consortium name="The Broad Institute Genomics Platform"/>
            <consortium name="The Broad Institute Genome Sequencing Center for Infectious Disease"/>
            <person name="Wu L."/>
            <person name="Ma J."/>
        </authorList>
    </citation>
    <scope>NUCLEOTIDE SEQUENCE [LARGE SCALE GENOMIC DNA]</scope>
    <source>
        <strain evidence="7">NBRC 105830</strain>
    </source>
</reference>
<dbReference type="GO" id="GO:0016740">
    <property type="term" value="F:transferase activity"/>
    <property type="evidence" value="ECO:0007669"/>
    <property type="project" value="UniProtKB-KW"/>
</dbReference>
<protein>
    <recommendedName>
        <fullName evidence="1">D-inositol 3-phosphate glycosyltransferase</fullName>
    </recommendedName>
</protein>
<evidence type="ECO:0000256" key="3">
    <source>
        <dbReference type="ARBA" id="ARBA00022679"/>
    </source>
</evidence>
<evidence type="ECO:0000256" key="1">
    <source>
        <dbReference type="ARBA" id="ARBA00021292"/>
    </source>
</evidence>
<evidence type="ECO:0000313" key="7">
    <source>
        <dbReference type="Proteomes" id="UP001157109"/>
    </source>
</evidence>
<dbReference type="Gene3D" id="3.40.50.2000">
    <property type="entry name" value="Glycogen Phosphorylase B"/>
    <property type="match status" value="2"/>
</dbReference>
<keyword evidence="2" id="KW-0328">Glycosyltransferase</keyword>
<feature type="domain" description="Glycosyl transferase family 1" evidence="4">
    <location>
        <begin position="99"/>
        <end position="262"/>
    </location>
</feature>
<dbReference type="EMBL" id="BSUJ01000001">
    <property type="protein sequence ID" value="GMA20585.1"/>
    <property type="molecule type" value="Genomic_DNA"/>
</dbReference>
<name>A0ABQ6HQU9_9MICO</name>
<dbReference type="Pfam" id="PF00534">
    <property type="entry name" value="Glycos_transf_1"/>
    <property type="match status" value="1"/>
</dbReference>
<dbReference type="InterPro" id="IPR050194">
    <property type="entry name" value="Glycosyltransferase_grp1"/>
</dbReference>
<sequence>MRALRTAISDFRPDVVHAHNPGTMPVTSLATGRGRLVPALATLHGSPAEQYRANARLATVAGLLTVACGPAVAQQMADAGAPVSATVINGVQVRPQRTRTQTRADLGIDEDEFVVLQVGRLVHQKHPELAVQAFARSGVPGFLLLAGAGDLDAAVREVARQERVADRVRLLGPRPDAADLMAAADVVQLSSRFEGLPLVLLEAMSLGAVVVGVRAPGVTELIRDGADGLLPERSVDGLANALHRLHGDTTLRERLATGAKKRSAEFTAARMASDYADLYAQLA</sequence>
<keyword evidence="7" id="KW-1185">Reference proteome</keyword>
<proteinExistence type="predicted"/>
<comment type="caution">
    <text evidence="6">The sequence shown here is derived from an EMBL/GenBank/DDBJ whole genome shotgun (WGS) entry which is preliminary data.</text>
</comment>
<dbReference type="InterPro" id="IPR001296">
    <property type="entry name" value="Glyco_trans_1"/>
</dbReference>
<gene>
    <name evidence="6" type="ORF">GCM10025862_26060</name>
</gene>
<evidence type="ECO:0000313" key="6">
    <source>
        <dbReference type="EMBL" id="GMA20585.1"/>
    </source>
</evidence>
<dbReference type="InterPro" id="IPR028098">
    <property type="entry name" value="Glyco_trans_4-like_N"/>
</dbReference>
<evidence type="ECO:0000256" key="2">
    <source>
        <dbReference type="ARBA" id="ARBA00022676"/>
    </source>
</evidence>